<keyword evidence="6 9" id="KW-0443">Lipid metabolism</keyword>
<feature type="binding site" evidence="9">
    <location>
        <begin position="283"/>
        <end position="285"/>
    </location>
    <ligand>
        <name>NAD(+)</name>
        <dbReference type="ChEBI" id="CHEBI:57540"/>
    </ligand>
</feature>
<evidence type="ECO:0000259" key="12">
    <source>
        <dbReference type="Pfam" id="PF12242"/>
    </source>
</evidence>
<evidence type="ECO:0000313" key="14">
    <source>
        <dbReference type="Proteomes" id="UP000578697"/>
    </source>
</evidence>
<evidence type="ECO:0000256" key="8">
    <source>
        <dbReference type="ARBA" id="ARBA00048302"/>
    </source>
</evidence>
<keyword evidence="5 9" id="KW-0520">NAD</keyword>
<dbReference type="InterPro" id="IPR010758">
    <property type="entry name" value="Trans-2-enoyl-CoA_reductase"/>
</dbReference>
<dbReference type="AlphaFoldDB" id="A0A840SDK5"/>
<dbReference type="NCBIfam" id="NF043048">
    <property type="entry name" value="EnoyACPredFabV"/>
    <property type="match status" value="1"/>
</dbReference>
<evidence type="ECO:0000256" key="6">
    <source>
        <dbReference type="ARBA" id="ARBA00023098"/>
    </source>
</evidence>
<dbReference type="PANTHER" id="PTHR37480">
    <property type="entry name" value="ENOYL-[ACYL-CARRIER-PROTEIN] REDUCTASE [NADH]"/>
    <property type="match status" value="1"/>
</dbReference>
<evidence type="ECO:0000256" key="3">
    <source>
        <dbReference type="ARBA" id="ARBA00022832"/>
    </source>
</evidence>
<evidence type="ECO:0000256" key="5">
    <source>
        <dbReference type="ARBA" id="ARBA00023027"/>
    </source>
</evidence>
<dbReference type="Gene3D" id="3.40.50.720">
    <property type="entry name" value="NAD(P)-binding Rossmann-like Domain"/>
    <property type="match status" value="1"/>
</dbReference>
<reference evidence="13 14" key="1">
    <citation type="submission" date="2020-08" db="EMBL/GenBank/DDBJ databases">
        <title>Genomic Encyclopedia of Type Strains, Phase IV (KMG-IV): sequencing the most valuable type-strain genomes for metagenomic binning, comparative biology and taxonomic classification.</title>
        <authorList>
            <person name="Goeker M."/>
        </authorList>
    </citation>
    <scope>NUCLEOTIDE SEQUENCE [LARGE SCALE GENOMIC DNA]</scope>
    <source>
        <strain evidence="13 14">DSM 103679</strain>
    </source>
</reference>
<evidence type="ECO:0000259" key="11">
    <source>
        <dbReference type="Pfam" id="PF12241"/>
    </source>
</evidence>
<feature type="domain" description="Trans-2-enoyl-CoA reductase catalytic" evidence="11">
    <location>
        <begin position="92"/>
        <end position="327"/>
    </location>
</feature>
<dbReference type="GO" id="GO:0006633">
    <property type="term" value="P:fatty acid biosynthetic process"/>
    <property type="evidence" value="ECO:0007669"/>
    <property type="project" value="UniProtKB-UniRule"/>
</dbReference>
<evidence type="ECO:0000256" key="4">
    <source>
        <dbReference type="ARBA" id="ARBA00023002"/>
    </source>
</evidence>
<name>A0A840SDK5_9SPIR</name>
<feature type="active site" description="Proton donor" evidence="9">
    <location>
        <position position="245"/>
    </location>
</feature>
<dbReference type="Proteomes" id="UP000578697">
    <property type="component" value="Unassembled WGS sequence"/>
</dbReference>
<evidence type="ECO:0000256" key="1">
    <source>
        <dbReference type="ARBA" id="ARBA00011245"/>
    </source>
</evidence>
<evidence type="ECO:0000256" key="2">
    <source>
        <dbReference type="ARBA" id="ARBA00022516"/>
    </source>
</evidence>
<accession>A0A840SDK5</accession>
<comment type="pathway">
    <text evidence="9">Lipid metabolism; fatty acid biosynthesis.</text>
</comment>
<evidence type="ECO:0000256" key="9">
    <source>
        <dbReference type="HAMAP-Rule" id="MF_01838"/>
    </source>
</evidence>
<dbReference type="GO" id="GO:0004318">
    <property type="term" value="F:enoyl-[acyl-carrier-protein] reductase (NADH) activity"/>
    <property type="evidence" value="ECO:0007669"/>
    <property type="project" value="TreeGrafter"/>
</dbReference>
<dbReference type="PANTHER" id="PTHR37480:SF1">
    <property type="entry name" value="ENOYL-[ACYL-CARRIER-PROTEIN] REDUCTASE [NADH]"/>
    <property type="match status" value="1"/>
</dbReference>
<dbReference type="RefSeq" id="WP_184652250.1">
    <property type="nucleotide sequence ID" value="NZ_JACHFR010000002.1"/>
</dbReference>
<comment type="caution">
    <text evidence="13">The sequence shown here is derived from an EMBL/GenBank/DDBJ whole genome shotgun (WGS) entry which is preliminary data.</text>
</comment>
<dbReference type="HAMAP" id="MF_01838">
    <property type="entry name" value="FabV_reductase"/>
    <property type="match status" value="1"/>
</dbReference>
<dbReference type="InterPro" id="IPR024910">
    <property type="entry name" value="Enoyl-CoA_Rdtase_cat_dom"/>
</dbReference>
<dbReference type="GO" id="GO:0051287">
    <property type="term" value="F:NAD binding"/>
    <property type="evidence" value="ECO:0007669"/>
    <property type="project" value="UniProtKB-UniRule"/>
</dbReference>
<keyword evidence="4 9" id="KW-0560">Oxidoreductase</keyword>
<feature type="binding site" evidence="9">
    <location>
        <begin position="84"/>
        <end position="85"/>
    </location>
    <ligand>
        <name>NAD(+)</name>
        <dbReference type="ChEBI" id="CHEBI:57540"/>
    </ligand>
</feature>
<feature type="binding site" evidence="9">
    <location>
        <begin position="121"/>
        <end position="122"/>
    </location>
    <ligand>
        <name>NAD(+)</name>
        <dbReference type="ChEBI" id="CHEBI:57540"/>
    </ligand>
</feature>
<feature type="binding site" evidence="9">
    <location>
        <begin position="58"/>
        <end position="63"/>
    </location>
    <ligand>
        <name>NAD(+)</name>
        <dbReference type="ChEBI" id="CHEBI:57540"/>
    </ligand>
</feature>
<gene>
    <name evidence="9" type="primary">fabV</name>
    <name evidence="13" type="ORF">HNP77_001179</name>
</gene>
<dbReference type="UniPathway" id="UPA00094"/>
<feature type="binding site" evidence="9">
    <location>
        <position position="254"/>
    </location>
    <ligand>
        <name>NAD(+)</name>
        <dbReference type="ChEBI" id="CHEBI:57540"/>
    </ligand>
</feature>
<keyword evidence="7 9" id="KW-0275">Fatty acid biosynthesis</keyword>
<evidence type="ECO:0000259" key="10">
    <source>
        <dbReference type="Pfam" id="PF07055"/>
    </source>
</evidence>
<comment type="catalytic activity">
    <reaction evidence="8 9">
        <text>a 2,3-saturated acyl-CoA + NAD(+) = a (2E)-enoyl-CoA + NADH + H(+)</text>
        <dbReference type="Rhea" id="RHEA:18177"/>
        <dbReference type="ChEBI" id="CHEBI:15378"/>
        <dbReference type="ChEBI" id="CHEBI:57540"/>
        <dbReference type="ChEBI" id="CHEBI:57945"/>
        <dbReference type="ChEBI" id="CHEBI:58856"/>
        <dbReference type="ChEBI" id="CHEBI:65111"/>
        <dbReference type="EC" id="1.3.1.44"/>
    </reaction>
</comment>
<dbReference type="Pfam" id="PF12241">
    <property type="entry name" value="Enoyl_reductase"/>
    <property type="match status" value="1"/>
</dbReference>
<dbReference type="NCBIfam" id="NF010177">
    <property type="entry name" value="PRK13656.1"/>
    <property type="match status" value="1"/>
</dbReference>
<dbReference type="GO" id="GO:0050343">
    <property type="term" value="F:trans-2-enoyl-CoA reductase (NADH) activity"/>
    <property type="evidence" value="ECO:0007669"/>
    <property type="project" value="UniProtKB-UniRule"/>
</dbReference>
<protein>
    <recommendedName>
        <fullName evidence="9">Trans-2-enoyl-CoA reductase [NADH]</fullName>
        <shortName evidence="9">TER</shortName>
        <ecNumber evidence="9">1.3.1.44</ecNumber>
    </recommendedName>
</protein>
<dbReference type="InterPro" id="IPR050048">
    <property type="entry name" value="FabV-like_NADH_b"/>
</dbReference>
<comment type="function">
    <text evidence="9">Involved in the fatty acid synthesis (FAS II). Catalyzes the reduction of a carbon-carbon double bond in an enoyl moiety that is covalently linked to a coenzyme A (CoA).</text>
</comment>
<feature type="domain" description="Enoyl reductase FAD binding" evidence="10">
    <location>
        <begin position="339"/>
        <end position="402"/>
    </location>
</feature>
<proteinExistence type="inferred from homology"/>
<dbReference type="EC" id="1.3.1.44" evidence="9"/>
<comment type="similarity">
    <text evidence="9">Belongs to the TER reductase family.</text>
</comment>
<keyword evidence="3 9" id="KW-0276">Fatty acid metabolism</keyword>
<feature type="domain" description="Trans-2-enoyl-CoA reductase-like NAD(P)H binding" evidence="12">
    <location>
        <begin position="3"/>
        <end position="89"/>
    </location>
</feature>
<evidence type="ECO:0000256" key="7">
    <source>
        <dbReference type="ARBA" id="ARBA00023160"/>
    </source>
</evidence>
<keyword evidence="14" id="KW-1185">Reference proteome</keyword>
<dbReference type="Pfam" id="PF07055">
    <property type="entry name" value="Eno-Rase_FAD_bd"/>
    <property type="match status" value="1"/>
</dbReference>
<feature type="binding site" evidence="9">
    <location>
        <begin position="149"/>
        <end position="150"/>
    </location>
    <ligand>
        <name>NAD(+)</name>
        <dbReference type="ChEBI" id="CHEBI:57540"/>
    </ligand>
</feature>
<feature type="site" description="Plays an important role in discriminating NADH against NADPH" evidence="9">
    <location>
        <position position="85"/>
    </location>
</feature>
<dbReference type="EMBL" id="JACHFR010000002">
    <property type="protein sequence ID" value="MBB5218810.1"/>
    <property type="molecule type" value="Genomic_DNA"/>
</dbReference>
<feature type="binding site" evidence="9">
    <location>
        <position position="235"/>
    </location>
    <ligand>
        <name>substrate</name>
    </ligand>
</feature>
<sequence length="409" mass="44473">MAVIKPMIRSNICINAHPIGCAKETVNQINYVKSQKAKRGTKTLAEGGKGPKTVLVVGCSTGYGLASRISAAFEYGADTIGVSFEKEATQTKGGTPGWYNNLTFDREAKAAGLKTATFNADAFADETRATIINQIKEWNTKVDLIIYSLASPVRIDPDTKVLYKSVIKPIGQVYSGASLDMMTGKITQASTQPAEGDEIPNTVKVMGGEDWERWIKQLKEAGVLADGCRTIAYSYIGPSLSHAIYRDGTIGEAKKDLEKRAHNIDASLKEIGGAAYVSVNKGLITRSSSVIPIITQYLGVLFKVMKAKGTHEGCIEQMERLFAERLYTGADNSPAKVPVDSENRIRMDDWELAADVQAEIDRIMPTVTEENLEQTVDIAGIRHDFLAINGFDVEGVDYSADVADMSKID</sequence>
<dbReference type="Pfam" id="PF12242">
    <property type="entry name" value="Eno-Rase_NADH_b"/>
    <property type="match status" value="1"/>
</dbReference>
<organism evidence="13 14">
    <name type="scientific">Treponema rectale</name>
    <dbReference type="NCBI Taxonomy" id="744512"/>
    <lineage>
        <taxon>Bacteria</taxon>
        <taxon>Pseudomonadati</taxon>
        <taxon>Spirochaetota</taxon>
        <taxon>Spirochaetia</taxon>
        <taxon>Spirochaetales</taxon>
        <taxon>Treponemataceae</taxon>
        <taxon>Treponema</taxon>
    </lineage>
</organism>
<dbReference type="InterPro" id="IPR024906">
    <property type="entry name" value="Eno_Rdtase_FAD-bd_dom"/>
</dbReference>
<comment type="subunit">
    <text evidence="1 9">Monomer.</text>
</comment>
<keyword evidence="2 9" id="KW-0444">Lipid biosynthesis</keyword>
<evidence type="ECO:0000313" key="13">
    <source>
        <dbReference type="EMBL" id="MBB5218810.1"/>
    </source>
</evidence>